<keyword evidence="3" id="KW-1185">Reference proteome</keyword>
<name>A0A9W7A3E4_9STRA</name>
<reference evidence="3" key="1">
    <citation type="journal article" date="2023" name="Commun. Biol.">
        <title>Genome analysis of Parmales, the sister group of diatoms, reveals the evolutionary specialization of diatoms from phago-mixotrophs to photoautotrophs.</title>
        <authorList>
            <person name="Ban H."/>
            <person name="Sato S."/>
            <person name="Yoshikawa S."/>
            <person name="Yamada K."/>
            <person name="Nakamura Y."/>
            <person name="Ichinomiya M."/>
            <person name="Sato N."/>
            <person name="Blanc-Mathieu R."/>
            <person name="Endo H."/>
            <person name="Kuwata A."/>
            <person name="Ogata H."/>
        </authorList>
    </citation>
    <scope>NUCLEOTIDE SEQUENCE [LARGE SCALE GENOMIC DNA]</scope>
    <source>
        <strain evidence="3">NIES 3700</strain>
    </source>
</reference>
<dbReference type="OrthoDB" id="200019at2759"/>
<comment type="caution">
    <text evidence="2">The sequence shown here is derived from an EMBL/GenBank/DDBJ whole genome shotgun (WGS) entry which is preliminary data.</text>
</comment>
<dbReference type="InterPro" id="IPR019595">
    <property type="entry name" value="DUF2470"/>
</dbReference>
<dbReference type="AlphaFoldDB" id="A0A9W7A3E4"/>
<sequence>MPSSPPPVSPGSSNFLPSSASVRICKHMNTDHPTSVLAIARNYCHREAKHASVIDVTYEGFVLSIDGIDEPKTALFPSKQKEVKDVRKMAVEMHESAFNELGLVYRLRHGYYKEKYKSFFKIYDDYKRCGIVVGLGFIGVGFMARRQRIRN</sequence>
<feature type="domain" description="DUF2470" evidence="1">
    <location>
        <begin position="22"/>
        <end position="93"/>
    </location>
</feature>
<protein>
    <recommendedName>
        <fullName evidence="1">DUF2470 domain-containing protein</fullName>
    </recommendedName>
</protein>
<organism evidence="2 3">
    <name type="scientific">Triparma laevis f. longispina</name>
    <dbReference type="NCBI Taxonomy" id="1714387"/>
    <lineage>
        <taxon>Eukaryota</taxon>
        <taxon>Sar</taxon>
        <taxon>Stramenopiles</taxon>
        <taxon>Ochrophyta</taxon>
        <taxon>Bolidophyceae</taxon>
        <taxon>Parmales</taxon>
        <taxon>Triparmaceae</taxon>
        <taxon>Triparma</taxon>
    </lineage>
</organism>
<evidence type="ECO:0000313" key="2">
    <source>
        <dbReference type="EMBL" id="GMH65127.1"/>
    </source>
</evidence>
<dbReference type="Pfam" id="PF10615">
    <property type="entry name" value="DUF2470"/>
    <property type="match status" value="1"/>
</dbReference>
<evidence type="ECO:0000313" key="3">
    <source>
        <dbReference type="Proteomes" id="UP001165122"/>
    </source>
</evidence>
<dbReference type="Gene3D" id="3.20.180.10">
    <property type="entry name" value="PNP-oxidase-like"/>
    <property type="match status" value="1"/>
</dbReference>
<gene>
    <name evidence="2" type="ORF">TrLO_g5216</name>
</gene>
<evidence type="ECO:0000259" key="1">
    <source>
        <dbReference type="Pfam" id="PF10615"/>
    </source>
</evidence>
<accession>A0A9W7A3E4</accession>
<dbReference type="Proteomes" id="UP001165122">
    <property type="component" value="Unassembled WGS sequence"/>
</dbReference>
<dbReference type="EMBL" id="BRXW01000549">
    <property type="protein sequence ID" value="GMH65127.1"/>
    <property type="molecule type" value="Genomic_DNA"/>
</dbReference>
<dbReference type="InterPro" id="IPR037119">
    <property type="entry name" value="Haem_oxidase_HugZ-like_sf"/>
</dbReference>
<proteinExistence type="predicted"/>